<dbReference type="Pfam" id="PF25967">
    <property type="entry name" value="RND-MFP_C"/>
    <property type="match status" value="1"/>
</dbReference>
<dbReference type="EMBL" id="FMZX01000003">
    <property type="protein sequence ID" value="SDC95196.1"/>
    <property type="molecule type" value="Genomic_DNA"/>
</dbReference>
<name>A0A1G6QU25_9PROT</name>
<dbReference type="PANTHER" id="PTHR30158">
    <property type="entry name" value="ACRA/E-RELATED COMPONENT OF DRUG EFFLUX TRANSPORTER"/>
    <property type="match status" value="1"/>
</dbReference>
<dbReference type="Pfam" id="PF25917">
    <property type="entry name" value="BSH_RND"/>
    <property type="match status" value="1"/>
</dbReference>
<dbReference type="Gene3D" id="2.40.420.20">
    <property type="match status" value="1"/>
</dbReference>
<dbReference type="Pfam" id="PF25876">
    <property type="entry name" value="HH_MFP_RND"/>
    <property type="match status" value="1"/>
</dbReference>
<evidence type="ECO:0000259" key="3">
    <source>
        <dbReference type="Pfam" id="PF25876"/>
    </source>
</evidence>
<feature type="domain" description="Multidrug resistance protein MdtA-like barrel-sandwich hybrid" evidence="4">
    <location>
        <begin position="80"/>
        <end position="218"/>
    </location>
</feature>
<proteinExistence type="inferred from homology"/>
<evidence type="ECO:0000313" key="8">
    <source>
        <dbReference type="Proteomes" id="UP000198925"/>
    </source>
</evidence>
<dbReference type="GO" id="GO:0030313">
    <property type="term" value="C:cell envelope"/>
    <property type="evidence" value="ECO:0007669"/>
    <property type="project" value="UniProtKB-SubCell"/>
</dbReference>
<dbReference type="Pfam" id="PF25944">
    <property type="entry name" value="Beta-barrel_RND"/>
    <property type="match status" value="1"/>
</dbReference>
<dbReference type="InterPro" id="IPR058625">
    <property type="entry name" value="MdtA-like_BSH"/>
</dbReference>
<dbReference type="GO" id="GO:0005886">
    <property type="term" value="C:plasma membrane"/>
    <property type="evidence" value="ECO:0007669"/>
    <property type="project" value="TreeGrafter"/>
</dbReference>
<dbReference type="RefSeq" id="WP_245704710.1">
    <property type="nucleotide sequence ID" value="NZ_FMXZ01000006.1"/>
</dbReference>
<evidence type="ECO:0000256" key="1">
    <source>
        <dbReference type="ARBA" id="ARBA00004196"/>
    </source>
</evidence>
<dbReference type="STRING" id="938405.SAMN02927895_02642"/>
<feature type="domain" description="Multidrug resistance protein MdtA-like C-terminal permuted SH3" evidence="6">
    <location>
        <begin position="315"/>
        <end position="375"/>
    </location>
</feature>
<comment type="similarity">
    <text evidence="2">Belongs to the membrane fusion protein (MFP) (TC 8.A.1) family.</text>
</comment>
<reference evidence="7 8" key="1">
    <citation type="submission" date="2016-10" db="EMBL/GenBank/DDBJ databases">
        <authorList>
            <person name="de Groot N.N."/>
        </authorList>
    </citation>
    <scope>NUCLEOTIDE SEQUENCE [LARGE SCALE GENOMIC DNA]</scope>
    <source>
        <strain evidence="7 8">CPCC 100156</strain>
    </source>
</reference>
<dbReference type="GO" id="GO:0046677">
    <property type="term" value="P:response to antibiotic"/>
    <property type="evidence" value="ECO:0007669"/>
    <property type="project" value="TreeGrafter"/>
</dbReference>
<evidence type="ECO:0000259" key="5">
    <source>
        <dbReference type="Pfam" id="PF25944"/>
    </source>
</evidence>
<organism evidence="7 8">
    <name type="scientific">Belnapia rosea</name>
    <dbReference type="NCBI Taxonomy" id="938405"/>
    <lineage>
        <taxon>Bacteria</taxon>
        <taxon>Pseudomonadati</taxon>
        <taxon>Pseudomonadota</taxon>
        <taxon>Alphaproteobacteria</taxon>
        <taxon>Acetobacterales</taxon>
        <taxon>Roseomonadaceae</taxon>
        <taxon>Belnapia</taxon>
    </lineage>
</organism>
<dbReference type="Gene3D" id="2.40.30.170">
    <property type="match status" value="1"/>
</dbReference>
<dbReference type="SUPFAM" id="SSF111369">
    <property type="entry name" value="HlyD-like secretion proteins"/>
    <property type="match status" value="1"/>
</dbReference>
<feature type="domain" description="Multidrug resistance protein MdtA-like alpha-helical hairpin" evidence="3">
    <location>
        <begin position="121"/>
        <end position="189"/>
    </location>
</feature>
<sequence length="398" mass="43159">MSPNHRKALAETKELNPWFGWLARTLPAPATLALLAGTSLPMQAAAQGAPPAPSVTVATPLTRQITEWDEHTARIEPSARVEIRPRVSGQVAEVHFRDGALVRAGDLLFTIDQRPFRIAVESARAELARAEARLTLAEQQVQRYTPLVQQRFAPESEMDTRRSTLREAQAGIAAARAALHQAELELEWTEIRAPRPGRVSDRRVDAGNLVQQGTTLMTMLLALDPVYVTFDASEAQYLRFARATRGGMREATATVQLRLLDETEFGHEGRLDFVDSAFDGRSGTIRGRATLPNPDLFLTPGSFARLRLQAGEAPALMVPDAAVMADQSGRMLLTVAPDGTVAPRTVRLGPLVDGLRVVRSGLAPEDRVVIGGLHRARPGTKVAIEQGRIGPSPLAAAQ</sequence>
<feature type="domain" description="Multidrug resistance protein MdtA-like beta-barrel" evidence="5">
    <location>
        <begin position="225"/>
        <end position="311"/>
    </location>
</feature>
<keyword evidence="8" id="KW-1185">Reference proteome</keyword>
<dbReference type="Gene3D" id="1.10.287.470">
    <property type="entry name" value="Helix hairpin bin"/>
    <property type="match status" value="1"/>
</dbReference>
<dbReference type="InterPro" id="IPR058626">
    <property type="entry name" value="MdtA-like_b-barrel"/>
</dbReference>
<evidence type="ECO:0000256" key="2">
    <source>
        <dbReference type="ARBA" id="ARBA00009477"/>
    </source>
</evidence>
<dbReference type="InterPro" id="IPR058624">
    <property type="entry name" value="MdtA-like_HH"/>
</dbReference>
<dbReference type="InterPro" id="IPR006143">
    <property type="entry name" value="RND_pump_MFP"/>
</dbReference>
<dbReference type="GO" id="GO:0022857">
    <property type="term" value="F:transmembrane transporter activity"/>
    <property type="evidence" value="ECO:0007669"/>
    <property type="project" value="InterPro"/>
</dbReference>
<protein>
    <submittedName>
        <fullName evidence="7">RND family efflux transporter, MFP subunit</fullName>
    </submittedName>
</protein>
<dbReference type="Proteomes" id="UP000198925">
    <property type="component" value="Unassembled WGS sequence"/>
</dbReference>
<dbReference type="NCBIfam" id="TIGR01730">
    <property type="entry name" value="RND_mfp"/>
    <property type="match status" value="1"/>
</dbReference>
<comment type="subcellular location">
    <subcellularLocation>
        <location evidence="1">Cell envelope</location>
    </subcellularLocation>
</comment>
<dbReference type="InterPro" id="IPR058627">
    <property type="entry name" value="MdtA-like_C"/>
</dbReference>
<dbReference type="Gene3D" id="2.40.50.100">
    <property type="match status" value="1"/>
</dbReference>
<dbReference type="AlphaFoldDB" id="A0A1G6QU25"/>
<accession>A0A1G6QU25</accession>
<evidence type="ECO:0000259" key="4">
    <source>
        <dbReference type="Pfam" id="PF25917"/>
    </source>
</evidence>
<evidence type="ECO:0000313" key="7">
    <source>
        <dbReference type="EMBL" id="SDC95196.1"/>
    </source>
</evidence>
<evidence type="ECO:0000259" key="6">
    <source>
        <dbReference type="Pfam" id="PF25967"/>
    </source>
</evidence>
<gene>
    <name evidence="7" type="ORF">SAMN04487779_1003161</name>
</gene>
<dbReference type="PANTHER" id="PTHR30158:SF24">
    <property type="entry name" value="HLYD FAMILY SECRETION PROTEIN"/>
    <property type="match status" value="1"/>
</dbReference>